<comment type="catalytic activity">
    <reaction evidence="9">
        <text>L-seryl-[protein] + ATP = O-phospho-L-seryl-[protein] + ADP + H(+)</text>
        <dbReference type="Rhea" id="RHEA:17989"/>
        <dbReference type="Rhea" id="RHEA-COMP:9863"/>
        <dbReference type="Rhea" id="RHEA-COMP:11604"/>
        <dbReference type="ChEBI" id="CHEBI:15378"/>
        <dbReference type="ChEBI" id="CHEBI:29999"/>
        <dbReference type="ChEBI" id="CHEBI:30616"/>
        <dbReference type="ChEBI" id="CHEBI:83421"/>
        <dbReference type="ChEBI" id="CHEBI:456216"/>
        <dbReference type="EC" id="2.7.11.1"/>
    </reaction>
</comment>
<dbReference type="Pfam" id="PF00069">
    <property type="entry name" value="Pkinase"/>
    <property type="match status" value="1"/>
</dbReference>
<dbReference type="PROSITE" id="PS50011">
    <property type="entry name" value="PROTEIN_KINASE_DOM"/>
    <property type="match status" value="1"/>
</dbReference>
<dbReference type="PROSITE" id="PS00107">
    <property type="entry name" value="PROTEIN_KINASE_ATP"/>
    <property type="match status" value="1"/>
</dbReference>
<dbReference type="PANTHER" id="PTHR11584">
    <property type="entry name" value="SERINE/THREONINE PROTEIN KINASE"/>
    <property type="match status" value="1"/>
</dbReference>
<keyword evidence="7 12" id="KW-0067">ATP-binding</keyword>
<evidence type="ECO:0000313" key="15">
    <source>
        <dbReference type="Proteomes" id="UP000189705"/>
    </source>
</evidence>
<evidence type="ECO:0000256" key="4">
    <source>
        <dbReference type="ARBA" id="ARBA00022679"/>
    </source>
</evidence>
<dbReference type="SUPFAM" id="SSF56112">
    <property type="entry name" value="Protein kinase-like (PK-like)"/>
    <property type="match status" value="1"/>
</dbReference>
<evidence type="ECO:0000256" key="6">
    <source>
        <dbReference type="ARBA" id="ARBA00022777"/>
    </source>
</evidence>
<dbReference type="FunFam" id="1.10.510.10:FF:000331">
    <property type="entry name" value="Mitogen-activated protein kinase kinase kinase 19"/>
    <property type="match status" value="1"/>
</dbReference>
<gene>
    <name evidence="16" type="primary">MAP3K19</name>
</gene>
<proteinExistence type="inferred from homology"/>
<dbReference type="RefSeq" id="XP_006018460.1">
    <property type="nucleotide sequence ID" value="XM_006018398.2"/>
</dbReference>
<dbReference type="CTD" id="80122"/>
<feature type="compositionally biased region" description="Basic residues" evidence="13">
    <location>
        <begin position="723"/>
        <end position="733"/>
    </location>
</feature>
<reference evidence="16" key="1">
    <citation type="submission" date="2025-08" db="UniProtKB">
        <authorList>
            <consortium name="RefSeq"/>
        </authorList>
    </citation>
    <scope>IDENTIFICATION</scope>
</reference>
<feature type="compositionally biased region" description="Basic and acidic residues" evidence="13">
    <location>
        <begin position="739"/>
        <end position="748"/>
    </location>
</feature>
<evidence type="ECO:0000256" key="2">
    <source>
        <dbReference type="ARBA" id="ARBA00012513"/>
    </source>
</evidence>
<dbReference type="InterPro" id="IPR011009">
    <property type="entry name" value="Kinase-like_dom_sf"/>
</dbReference>
<dbReference type="CDD" id="cd06631">
    <property type="entry name" value="STKc_YSK4"/>
    <property type="match status" value="1"/>
</dbReference>
<comment type="catalytic activity">
    <reaction evidence="8">
        <text>L-threonyl-[protein] + ATP = O-phospho-L-threonyl-[protein] + ADP + H(+)</text>
        <dbReference type="Rhea" id="RHEA:46608"/>
        <dbReference type="Rhea" id="RHEA-COMP:11060"/>
        <dbReference type="Rhea" id="RHEA-COMP:11605"/>
        <dbReference type="ChEBI" id="CHEBI:15378"/>
        <dbReference type="ChEBI" id="CHEBI:30013"/>
        <dbReference type="ChEBI" id="CHEBI:30616"/>
        <dbReference type="ChEBI" id="CHEBI:61977"/>
        <dbReference type="ChEBI" id="CHEBI:456216"/>
        <dbReference type="EC" id="2.7.11.1"/>
    </reaction>
</comment>
<dbReference type="SMART" id="SM00220">
    <property type="entry name" value="S_TKc"/>
    <property type="match status" value="1"/>
</dbReference>
<name>A0A1U7R765_ALLSI</name>
<dbReference type="EC" id="2.7.11.1" evidence="2"/>
<keyword evidence="15" id="KW-1185">Reference proteome</keyword>
<dbReference type="Proteomes" id="UP000189705">
    <property type="component" value="Unplaced"/>
</dbReference>
<evidence type="ECO:0000256" key="7">
    <source>
        <dbReference type="ARBA" id="ARBA00022840"/>
    </source>
</evidence>
<dbReference type="InterPro" id="IPR000719">
    <property type="entry name" value="Prot_kinase_dom"/>
</dbReference>
<dbReference type="PROSITE" id="PS00108">
    <property type="entry name" value="PROTEIN_KINASE_ST"/>
    <property type="match status" value="1"/>
</dbReference>
<dbReference type="KEGG" id="asn:102369362"/>
<evidence type="ECO:0000256" key="3">
    <source>
        <dbReference type="ARBA" id="ARBA00022527"/>
    </source>
</evidence>
<evidence type="ECO:0000256" key="10">
    <source>
        <dbReference type="ARBA" id="ARBA00069016"/>
    </source>
</evidence>
<accession>A0A1U7R765</accession>
<evidence type="ECO:0000256" key="8">
    <source>
        <dbReference type="ARBA" id="ARBA00047899"/>
    </source>
</evidence>
<comment type="similarity">
    <text evidence="1">Belongs to the protein kinase superfamily. STE Ser/Thr protein kinase family. STE20 subfamily.</text>
</comment>
<keyword evidence="6 16" id="KW-0418">Kinase</keyword>
<evidence type="ECO:0000256" key="13">
    <source>
        <dbReference type="SAM" id="MobiDB-lite"/>
    </source>
</evidence>
<protein>
    <recommendedName>
        <fullName evidence="10">Mitogen-activated protein kinase kinase kinase 19</fullName>
        <ecNumber evidence="2">2.7.11.1</ecNumber>
    </recommendedName>
    <alternativeName>
        <fullName evidence="11">SPS1/STE20-related protein kinase YSK4</fullName>
    </alternativeName>
</protein>
<dbReference type="Gene3D" id="1.10.510.10">
    <property type="entry name" value="Transferase(Phosphotransferase) domain 1"/>
    <property type="match status" value="1"/>
</dbReference>
<dbReference type="GO" id="GO:0005524">
    <property type="term" value="F:ATP binding"/>
    <property type="evidence" value="ECO:0007669"/>
    <property type="project" value="UniProtKB-UniRule"/>
</dbReference>
<organism evidence="15 16">
    <name type="scientific">Alligator sinensis</name>
    <name type="common">Chinese alligator</name>
    <dbReference type="NCBI Taxonomy" id="38654"/>
    <lineage>
        <taxon>Eukaryota</taxon>
        <taxon>Metazoa</taxon>
        <taxon>Chordata</taxon>
        <taxon>Craniata</taxon>
        <taxon>Vertebrata</taxon>
        <taxon>Euteleostomi</taxon>
        <taxon>Archelosauria</taxon>
        <taxon>Archosauria</taxon>
        <taxon>Crocodylia</taxon>
        <taxon>Alligatoridae</taxon>
        <taxon>Alligatorinae</taxon>
        <taxon>Alligator</taxon>
    </lineage>
</organism>
<feature type="region of interest" description="Disordered" evidence="13">
    <location>
        <begin position="499"/>
        <end position="520"/>
    </location>
</feature>
<feature type="domain" description="Protein kinase" evidence="14">
    <location>
        <begin position="1051"/>
        <end position="1314"/>
    </location>
</feature>
<keyword evidence="5 12" id="KW-0547">Nucleotide-binding</keyword>
<evidence type="ECO:0000259" key="14">
    <source>
        <dbReference type="PROSITE" id="PS50011"/>
    </source>
</evidence>
<evidence type="ECO:0000256" key="9">
    <source>
        <dbReference type="ARBA" id="ARBA00048679"/>
    </source>
</evidence>
<dbReference type="GO" id="GO:0035556">
    <property type="term" value="P:intracellular signal transduction"/>
    <property type="evidence" value="ECO:0007669"/>
    <property type="project" value="UniProtKB-ARBA"/>
</dbReference>
<dbReference type="InterPro" id="IPR017441">
    <property type="entry name" value="Protein_kinase_ATP_BS"/>
</dbReference>
<evidence type="ECO:0000256" key="12">
    <source>
        <dbReference type="PROSITE-ProRule" id="PRU10141"/>
    </source>
</evidence>
<sequence length="1318" mass="148001">MWIYLISLDGLTKYRPGELTEELQNNNRSFHSKQLQLLRNRTICQTIRSCEVLKKSEDSMSENNQDEDSSNEGCEILVAFQNANKILKEMSKSYEILETNNQVTSVPRLWPDERSASFPKKRQLELKMSQQSSLPFFLKRTGNSRHPHGFDFSFLVQGPCSGSNMSKPLRGLDALQEINAQIQQRLSISVLKHSNRRTEFHLSPEAFRPLRTVPLTPLENNRINQNTTHNKILSIMDSVPCPTKPIGRFQQYHSGNLQQGQTKHAVGQSRRHVSDSSITTGHLRSFRMDNYYKYFGDTKEEETEKNLNIGGNTEENEYEKCLLPVLCRSVNIVTKANVSDDNHVYFNPSEVTNTEKHCKILAAPTSSNVDYSNLGTDSWENDLLARNSVRTDLQEVNASSLSGYSRDAEPMNAALVPHVLDSSCTSEAVEACPHVLEGSSVAKIISSVEVYFSPENQSGSSVFPVDVGAEKVTISELTETKVGELAPLVHVTFSQQELPKAPQIAKHPARKKSISRSVPPNASHSFNILALKVNDKKIKMDRSMCVAKTKASSKVSQDVAVSDKNSTKHHIHKTSIKNQIFPFLGLSHMESEPKFQEKQPRQETYNFIQHAHKSKMQVLPCTSRNASNLRKPVAPLHVPRAQSTSDFLNLKYSDMFKEIHSNDKGPGIYEMFGTSVYSQAREPEQNESRFYRDVCSAPLRGCTANRCKSARSKERVSSQVRNAQKRTHPKPKKNTTDINQKHKEKSTELNDSNTEPDDTVIISGPNWHIKTSRSTVLCQEDEDQQHSFLEEFSQSNKLNEDFPNSDLSTIKEVSLEQSLDIGDITNNPIFATTNQPFYDQGCAEHVTPESNLLMTDQHKCVVQGRVDMDDSMSLEKNQIFCDLKDKNEALVALSFPDKLESESSQRKLDQSWTDICENSNLADASDQHPTKQNINATSPIFQTYQNILSHAENKELTDELLCCLAAGLLVLKEKDTNSSRILTKNQGSKMQNMFAEEERCIVNGDGKVVTSEEQSYSEAFLASNRENDLLNFSDSTNLPESRSANDDPIMWTRGEILGKGAYGTVYCGLTSQGQLIAVKQVALDISDQVNTEKEYQKLQEEVDLLKTLKHINIVTYLGTCLANNVVSIFMEFVPGGSISSIIHRFGPLPEIIFCKYTTQILQGVAYLHENRVVHRDIKGNNVMLMPNGVIKLIDFGCAKRLAWVSLNGTQSELLNSVHGTPYWMAPEVINESGYGRKSDIWSIGCTVFEMATGKPPLASMNRIAAMFYIGARRGLMPPLPDHFSGIAADFVHVCLTRDQHERPSALQLLEHPFIKGKQ</sequence>
<feature type="binding site" evidence="12">
    <location>
        <position position="1079"/>
    </location>
    <ligand>
        <name>ATP</name>
        <dbReference type="ChEBI" id="CHEBI:30616"/>
    </ligand>
</feature>
<dbReference type="InterPro" id="IPR008271">
    <property type="entry name" value="Ser/Thr_kinase_AS"/>
</dbReference>
<evidence type="ECO:0000256" key="1">
    <source>
        <dbReference type="ARBA" id="ARBA00008874"/>
    </source>
</evidence>
<dbReference type="GO" id="GO:0004674">
    <property type="term" value="F:protein serine/threonine kinase activity"/>
    <property type="evidence" value="ECO:0007669"/>
    <property type="project" value="UniProtKB-KW"/>
</dbReference>
<evidence type="ECO:0000313" key="16">
    <source>
        <dbReference type="RefSeq" id="XP_006018460.1"/>
    </source>
</evidence>
<keyword evidence="4" id="KW-0808">Transferase</keyword>
<keyword evidence="3" id="KW-0723">Serine/threonine-protein kinase</keyword>
<dbReference type="eggNOG" id="KOG0198">
    <property type="taxonomic scope" value="Eukaryota"/>
</dbReference>
<evidence type="ECO:0000256" key="5">
    <source>
        <dbReference type="ARBA" id="ARBA00022741"/>
    </source>
</evidence>
<feature type="region of interest" description="Disordered" evidence="13">
    <location>
        <begin position="710"/>
        <end position="764"/>
    </location>
</feature>
<dbReference type="PANTHER" id="PTHR11584:SF369">
    <property type="entry name" value="MITOGEN-ACTIVATED PROTEIN KINASE KINASE KINASE 19-RELATED"/>
    <property type="match status" value="1"/>
</dbReference>
<dbReference type="GeneID" id="102369362"/>
<evidence type="ECO:0000256" key="11">
    <source>
        <dbReference type="ARBA" id="ARBA00080573"/>
    </source>
</evidence>